<keyword evidence="3" id="KW-0807">Transducer</keyword>
<evidence type="ECO:0000259" key="6">
    <source>
        <dbReference type="PROSITE" id="PS50111"/>
    </source>
</evidence>
<dbReference type="Gene3D" id="1.10.287.950">
    <property type="entry name" value="Methyl-accepting chemotaxis protein"/>
    <property type="match status" value="1"/>
</dbReference>
<reference evidence="7 8" key="1">
    <citation type="journal article" date="2012" name="Stand. Genomic Sci.">
        <title>Complete genome sequence of the sulfur compounds oxidizing chemolithoautotroph Sulfuricurvum kujiense type strain (YK-1(T)).</title>
        <authorList>
            <person name="Han C."/>
            <person name="Kotsyurbenko O."/>
            <person name="Chertkov O."/>
            <person name="Held B."/>
            <person name="Lapidus A."/>
            <person name="Nolan M."/>
            <person name="Lucas S."/>
            <person name="Hammon N."/>
            <person name="Deshpande S."/>
            <person name="Cheng J.F."/>
            <person name="Tapia R."/>
            <person name="Goodwin L.A."/>
            <person name="Pitluck S."/>
            <person name="Liolios K."/>
            <person name="Pagani I."/>
            <person name="Ivanova N."/>
            <person name="Mavromatis K."/>
            <person name="Mikhailova N."/>
            <person name="Pati A."/>
            <person name="Chen A."/>
            <person name="Palaniappan K."/>
            <person name="Land M."/>
            <person name="Hauser L."/>
            <person name="Chang Y.J."/>
            <person name="Jeffries C.D."/>
            <person name="Brambilla E.M."/>
            <person name="Rohde M."/>
            <person name="Spring S."/>
            <person name="Sikorski J."/>
            <person name="Goker M."/>
            <person name="Woyke T."/>
            <person name="Bristow J."/>
            <person name="Eisen J.A."/>
            <person name="Markowitz V."/>
            <person name="Hugenholtz P."/>
            <person name="Kyrpides N.C."/>
            <person name="Klenk H.P."/>
            <person name="Detter J.C."/>
        </authorList>
    </citation>
    <scope>NUCLEOTIDE SEQUENCE [LARGE SCALE GENOMIC DNA]</scope>
    <source>
        <strain evidence="8">ATCC BAA-921 / DSM 16994 / JCM 11577 / YK-1</strain>
    </source>
</reference>
<keyword evidence="8" id="KW-1185">Reference proteome</keyword>
<feature type="transmembrane region" description="Helical" evidence="5">
    <location>
        <begin position="207"/>
        <end position="227"/>
    </location>
</feature>
<dbReference type="HOGENOM" id="CLU_000445_107_16_7"/>
<name>E4U259_SULKY</name>
<keyword evidence="5" id="KW-1133">Transmembrane helix</keyword>
<comment type="similarity">
    <text evidence="2">Belongs to the methyl-accepting chemotaxis (MCP) protein family.</text>
</comment>
<protein>
    <submittedName>
        <fullName evidence="7">Methyl-accepting chemotaxis sensory transducer</fullName>
    </submittedName>
</protein>
<dbReference type="AlphaFoldDB" id="E4U259"/>
<dbReference type="GO" id="GO:0007165">
    <property type="term" value="P:signal transduction"/>
    <property type="evidence" value="ECO:0007669"/>
    <property type="project" value="UniProtKB-KW"/>
</dbReference>
<dbReference type="InterPro" id="IPR004089">
    <property type="entry name" value="MCPsignal_dom"/>
</dbReference>
<feature type="region of interest" description="Disordered" evidence="4">
    <location>
        <begin position="514"/>
        <end position="548"/>
    </location>
</feature>
<sequence length="548" mass="59481">MNWLENMVLQTKLALLTGVMVVAMILLGVMGFKATAGWEADIIEIGDVRVPSLVSVGTIRNGTQMIAIQQNRVRGLKGDPKLKEKMQNASEEMQEAFERIDKGMVIYEPLPQTPEEAKEWQEFKPTYESWRKHSEQFHKEVVGILAKTDDPAQIELLFNKMTEQLDVIRAERKASAEHLQNVYDINKDVIAKTNAEAKENSSSYKQMFMIVAVLSILFAILLAWALIRSITRSITASVTSIRDGAMQITSASDQVASSSSSLAQGASEQASSVEEVSATLEESTAINTQNTDNARQADILARNANDSAKAGYEKGEQLSHSMHAITESAAKISGIIKTIDQIAFQTNLLALNAAVEAARAGEHGLGFAVVADEVRNLAQRAASAAKETSDIIEEVVGQIKEGNQIALATHTSFQEIVEQSKKVSDLIGEIAIAGKEQAEGMTQINQAMGQVDQVTQQVAANSEEAAAAAEELNAQATSMMETVRILAKMVGMESDAPAAHSIKKMNLHHIEMKAQAPAPRKAPPALKSKATPKADEVFPLSENDLKEF</sequence>
<dbReference type="GO" id="GO:0005886">
    <property type="term" value="C:plasma membrane"/>
    <property type="evidence" value="ECO:0007669"/>
    <property type="project" value="TreeGrafter"/>
</dbReference>
<dbReference type="eggNOG" id="COG0840">
    <property type="taxonomic scope" value="Bacteria"/>
</dbReference>
<dbReference type="InterPro" id="IPR051310">
    <property type="entry name" value="MCP_chemotaxis"/>
</dbReference>
<organism evidence="7 8">
    <name type="scientific">Sulfuricurvum kujiense (strain ATCC BAA-921 / DSM 16994 / JCM 11577 / YK-1)</name>
    <dbReference type="NCBI Taxonomy" id="709032"/>
    <lineage>
        <taxon>Bacteria</taxon>
        <taxon>Pseudomonadati</taxon>
        <taxon>Campylobacterota</taxon>
        <taxon>Epsilonproteobacteria</taxon>
        <taxon>Campylobacterales</taxon>
        <taxon>Sulfurimonadaceae</taxon>
        <taxon>Sulfuricurvum</taxon>
    </lineage>
</organism>
<keyword evidence="1" id="KW-0488">Methylation</keyword>
<keyword evidence="5" id="KW-0472">Membrane</keyword>
<dbReference type="PANTHER" id="PTHR43531">
    <property type="entry name" value="PROTEIN ICFG"/>
    <property type="match status" value="1"/>
</dbReference>
<evidence type="ECO:0000256" key="5">
    <source>
        <dbReference type="SAM" id="Phobius"/>
    </source>
</evidence>
<dbReference type="InterPro" id="IPR024478">
    <property type="entry name" value="HlyB_4HB_MCP"/>
</dbReference>
<accession>E4U259</accession>
<dbReference type="KEGG" id="sku:Sulku_1956"/>
<dbReference type="SUPFAM" id="SSF58104">
    <property type="entry name" value="Methyl-accepting chemotaxis protein (MCP) signaling domain"/>
    <property type="match status" value="1"/>
</dbReference>
<evidence type="ECO:0000256" key="2">
    <source>
        <dbReference type="ARBA" id="ARBA00029447"/>
    </source>
</evidence>
<dbReference type="CDD" id="cd11386">
    <property type="entry name" value="MCP_signal"/>
    <property type="match status" value="1"/>
</dbReference>
<gene>
    <name evidence="7" type="ordered locus">Sulku_1956</name>
</gene>
<proteinExistence type="inferred from homology"/>
<evidence type="ECO:0000313" key="8">
    <source>
        <dbReference type="Proteomes" id="UP000008721"/>
    </source>
</evidence>
<feature type="transmembrane region" description="Helical" evidence="5">
    <location>
        <begin position="13"/>
        <end position="32"/>
    </location>
</feature>
<feature type="compositionally biased region" description="Low complexity" evidence="4">
    <location>
        <begin position="514"/>
        <end position="529"/>
    </location>
</feature>
<evidence type="ECO:0000313" key="7">
    <source>
        <dbReference type="EMBL" id="ADR34616.1"/>
    </source>
</evidence>
<dbReference type="Pfam" id="PF12729">
    <property type="entry name" value="4HB_MCP_1"/>
    <property type="match status" value="1"/>
</dbReference>
<dbReference type="PANTHER" id="PTHR43531:SF14">
    <property type="entry name" value="METHYL-ACCEPTING CHEMOTAXIS PROTEIN I-RELATED"/>
    <property type="match status" value="1"/>
</dbReference>
<dbReference type="EMBL" id="CP002355">
    <property type="protein sequence ID" value="ADR34616.1"/>
    <property type="molecule type" value="Genomic_DNA"/>
</dbReference>
<dbReference type="STRING" id="709032.Sulku_1956"/>
<dbReference type="PROSITE" id="PS50111">
    <property type="entry name" value="CHEMOTAXIS_TRANSDUC_2"/>
    <property type="match status" value="1"/>
</dbReference>
<evidence type="ECO:0000256" key="3">
    <source>
        <dbReference type="PROSITE-ProRule" id="PRU00284"/>
    </source>
</evidence>
<keyword evidence="5" id="KW-0812">Transmembrane</keyword>
<dbReference type="SMART" id="SM00283">
    <property type="entry name" value="MA"/>
    <property type="match status" value="1"/>
</dbReference>
<dbReference type="PRINTS" id="PR00260">
    <property type="entry name" value="CHEMTRNSDUCR"/>
</dbReference>
<evidence type="ECO:0000256" key="4">
    <source>
        <dbReference type="SAM" id="MobiDB-lite"/>
    </source>
</evidence>
<dbReference type="GO" id="GO:0006935">
    <property type="term" value="P:chemotaxis"/>
    <property type="evidence" value="ECO:0007669"/>
    <property type="project" value="InterPro"/>
</dbReference>
<dbReference type="OrthoDB" id="1808874at2"/>
<dbReference type="Proteomes" id="UP000008721">
    <property type="component" value="Chromosome"/>
</dbReference>
<dbReference type="RefSeq" id="WP_013460813.1">
    <property type="nucleotide sequence ID" value="NC_014762.1"/>
</dbReference>
<dbReference type="InterPro" id="IPR004090">
    <property type="entry name" value="Chemotax_Me-accpt_rcpt"/>
</dbReference>
<feature type="domain" description="Methyl-accepting transducer" evidence="6">
    <location>
        <begin position="244"/>
        <end position="473"/>
    </location>
</feature>
<dbReference type="GO" id="GO:0004888">
    <property type="term" value="F:transmembrane signaling receptor activity"/>
    <property type="evidence" value="ECO:0007669"/>
    <property type="project" value="InterPro"/>
</dbReference>
<evidence type="ECO:0000256" key="1">
    <source>
        <dbReference type="ARBA" id="ARBA00022481"/>
    </source>
</evidence>
<dbReference type="Pfam" id="PF00015">
    <property type="entry name" value="MCPsignal"/>
    <property type="match status" value="1"/>
</dbReference>